<dbReference type="GO" id="GO:0006935">
    <property type="term" value="P:chemotaxis"/>
    <property type="evidence" value="ECO:0007669"/>
    <property type="project" value="InterPro"/>
</dbReference>
<dbReference type="PANTHER" id="PTHR32089">
    <property type="entry name" value="METHYL-ACCEPTING CHEMOTAXIS PROTEIN MCPB"/>
    <property type="match status" value="1"/>
</dbReference>
<feature type="transmembrane region" description="Helical" evidence="4">
    <location>
        <begin position="46"/>
        <end position="63"/>
    </location>
</feature>
<keyword evidence="4" id="KW-0472">Membrane</keyword>
<dbReference type="GO" id="GO:0004888">
    <property type="term" value="F:transmembrane signaling receptor activity"/>
    <property type="evidence" value="ECO:0007669"/>
    <property type="project" value="InterPro"/>
</dbReference>
<proteinExistence type="inferred from homology"/>
<dbReference type="PRINTS" id="PR00260">
    <property type="entry name" value="CHEMTRNSDUCR"/>
</dbReference>
<evidence type="ECO:0000313" key="6">
    <source>
        <dbReference type="EMBL" id="QEN09009.1"/>
    </source>
</evidence>
<keyword evidence="7" id="KW-1185">Reference proteome</keyword>
<feature type="domain" description="Methyl-accepting transducer" evidence="5">
    <location>
        <begin position="335"/>
        <end position="571"/>
    </location>
</feature>
<accession>A0A5C1QP44</accession>
<gene>
    <name evidence="6" type="ORF">EXM22_13800</name>
</gene>
<dbReference type="EMBL" id="CP036150">
    <property type="protein sequence ID" value="QEN09009.1"/>
    <property type="molecule type" value="Genomic_DNA"/>
</dbReference>
<keyword evidence="1 3" id="KW-0807">Transducer</keyword>
<name>A0A5C1QP44_9SPIO</name>
<dbReference type="Proteomes" id="UP000324209">
    <property type="component" value="Chromosome"/>
</dbReference>
<dbReference type="PANTHER" id="PTHR32089:SF112">
    <property type="entry name" value="LYSOZYME-LIKE PROTEIN-RELATED"/>
    <property type="match status" value="1"/>
</dbReference>
<evidence type="ECO:0000256" key="1">
    <source>
        <dbReference type="ARBA" id="ARBA00023224"/>
    </source>
</evidence>
<dbReference type="PROSITE" id="PS50111">
    <property type="entry name" value="CHEMOTAXIS_TRANSDUC_2"/>
    <property type="match status" value="1"/>
</dbReference>
<dbReference type="Gene3D" id="1.10.287.950">
    <property type="entry name" value="Methyl-accepting chemotaxis protein"/>
    <property type="match status" value="1"/>
</dbReference>
<dbReference type="InterPro" id="IPR004090">
    <property type="entry name" value="Chemotax_Me-accpt_rcpt"/>
</dbReference>
<dbReference type="SUPFAM" id="SSF58104">
    <property type="entry name" value="Methyl-accepting chemotaxis protein (MCP) signaling domain"/>
    <property type="match status" value="2"/>
</dbReference>
<evidence type="ECO:0000259" key="5">
    <source>
        <dbReference type="PROSITE" id="PS50111"/>
    </source>
</evidence>
<organism evidence="6 7">
    <name type="scientific">Oceanispirochaeta crateris</name>
    <dbReference type="NCBI Taxonomy" id="2518645"/>
    <lineage>
        <taxon>Bacteria</taxon>
        <taxon>Pseudomonadati</taxon>
        <taxon>Spirochaetota</taxon>
        <taxon>Spirochaetia</taxon>
        <taxon>Spirochaetales</taxon>
        <taxon>Spirochaetaceae</taxon>
        <taxon>Oceanispirochaeta</taxon>
    </lineage>
</organism>
<evidence type="ECO:0000313" key="7">
    <source>
        <dbReference type="Proteomes" id="UP000324209"/>
    </source>
</evidence>
<dbReference type="SMART" id="SM00283">
    <property type="entry name" value="MA"/>
    <property type="match status" value="1"/>
</dbReference>
<dbReference type="OrthoDB" id="366362at2"/>
<dbReference type="AlphaFoldDB" id="A0A5C1QP44"/>
<dbReference type="GO" id="GO:0016020">
    <property type="term" value="C:membrane"/>
    <property type="evidence" value="ECO:0007669"/>
    <property type="project" value="InterPro"/>
</dbReference>
<keyword evidence="4" id="KW-1133">Transmembrane helix</keyword>
<feature type="transmembrane region" description="Helical" evidence="4">
    <location>
        <begin position="99"/>
        <end position="118"/>
    </location>
</feature>
<evidence type="ECO:0000256" key="2">
    <source>
        <dbReference type="ARBA" id="ARBA00029447"/>
    </source>
</evidence>
<reference evidence="6 7" key="1">
    <citation type="submission" date="2019-02" db="EMBL/GenBank/DDBJ databases">
        <title>Complete Genome Sequence and Methylome Analysis of free living Spirochaetas.</title>
        <authorList>
            <person name="Fomenkov A."/>
            <person name="Dubinina G."/>
            <person name="Leshcheva N."/>
            <person name="Mikheeva N."/>
            <person name="Grabovich M."/>
            <person name="Vincze T."/>
            <person name="Roberts R.J."/>
        </authorList>
    </citation>
    <scope>NUCLEOTIDE SEQUENCE [LARGE SCALE GENOMIC DNA]</scope>
    <source>
        <strain evidence="6 7">K2</strain>
    </source>
</reference>
<feature type="transmembrane region" description="Helical" evidence="4">
    <location>
        <begin position="12"/>
        <end position="34"/>
    </location>
</feature>
<evidence type="ECO:0000256" key="4">
    <source>
        <dbReference type="SAM" id="Phobius"/>
    </source>
</evidence>
<evidence type="ECO:0000256" key="3">
    <source>
        <dbReference type="PROSITE-ProRule" id="PRU00284"/>
    </source>
</evidence>
<dbReference type="Pfam" id="PF00015">
    <property type="entry name" value="MCPsignal"/>
    <property type="match status" value="1"/>
</dbReference>
<keyword evidence="4" id="KW-0812">Transmembrane</keyword>
<comment type="similarity">
    <text evidence="2">Belongs to the methyl-accepting chemotaxis (MCP) protein family.</text>
</comment>
<protein>
    <recommendedName>
        <fullName evidence="5">Methyl-accepting transducer domain-containing protein</fullName>
    </recommendedName>
</protein>
<dbReference type="InterPro" id="IPR004089">
    <property type="entry name" value="MCPsignal_dom"/>
</dbReference>
<dbReference type="KEGG" id="ock:EXM22_13800"/>
<dbReference type="GO" id="GO:0007165">
    <property type="term" value="P:signal transduction"/>
    <property type="evidence" value="ECO:0007669"/>
    <property type="project" value="UniProtKB-KW"/>
</dbReference>
<feature type="transmembrane region" description="Helical" evidence="4">
    <location>
        <begin position="130"/>
        <end position="150"/>
    </location>
</feature>
<sequence>MRNIMNKNNGFFLGWAIFILPYVFLGSFIKYLGVLNMARIGEIHKAPLTWIWLVLIQILYVALSMQTHKSIQKWQNGDEEYKLVNKEKVTKKVVVFPKLVLYIGILQSLILPQFILLFMSKIPFDVRLHISYIGFACTVFFGLPFYVLFIQRFESFTKDIPFDSKIMSMTLTLRMNLVVFILMVSILITMRLGIDYSLASAVFLEEVQSTLGRKLFPVQLISVIMSVLNIYLLMKGIKSRISSCEKFASVLADGDFTASENYCLSRDELGALNDQLYKVFENNAELLKSLDNSVNQTVHSKDELVTVSNETSSSIEQIRQRIDGVSNRMDDLNSSIQETTSATGSLMTHLQDLNNDVENQSEIVESSSGAIAEISASIDSISSVAEGKISSAEALASVSREGRNKLDATVDRINKINDSVEKIKEILSLIQKIASQTNLLAMNAAIEAAHAGEAGKGFAVVADEIRKLAETSSTGSHEINENIKNIILAIQDTSEAGGDAKDSFHQIASGIDSMIDSYREIGAGLSELKEGSGLILSSVSGLKENSHRVRTSMLEMTDLTKGVDQSMQTIEGISHETSQAALDMRSGAENVDTISKQMQDQTHILHDASLSIVTGLGKFKY</sequence>
<feature type="transmembrane region" description="Helical" evidence="4">
    <location>
        <begin position="214"/>
        <end position="233"/>
    </location>
</feature>
<feature type="transmembrane region" description="Helical" evidence="4">
    <location>
        <begin position="171"/>
        <end position="194"/>
    </location>
</feature>